<dbReference type="PANTHER" id="PTHR43289:SF6">
    <property type="entry name" value="SERINE_THREONINE-PROTEIN KINASE NEKL-3"/>
    <property type="match status" value="1"/>
</dbReference>
<feature type="compositionally biased region" description="Low complexity" evidence="8">
    <location>
        <begin position="606"/>
        <end position="626"/>
    </location>
</feature>
<feature type="binding site" evidence="7">
    <location>
        <position position="39"/>
    </location>
    <ligand>
        <name>ATP</name>
        <dbReference type="ChEBI" id="CHEBI:30616"/>
    </ligand>
</feature>
<reference evidence="10 11" key="1">
    <citation type="submission" date="2023-06" db="EMBL/GenBank/DDBJ databases">
        <authorList>
            <person name="Oyuntsetseg B."/>
            <person name="Kim S.B."/>
        </authorList>
    </citation>
    <scope>NUCLEOTIDE SEQUENCE [LARGE SCALE GENOMIC DNA]</scope>
    <source>
        <strain evidence="10 11">2-15</strain>
    </source>
</reference>
<keyword evidence="4 7" id="KW-0547">Nucleotide-binding</keyword>
<keyword evidence="6 7" id="KW-0067">ATP-binding</keyword>
<dbReference type="GO" id="GO:0004674">
    <property type="term" value="F:protein serine/threonine kinase activity"/>
    <property type="evidence" value="ECO:0007669"/>
    <property type="project" value="UniProtKB-KW"/>
</dbReference>
<dbReference type="SUPFAM" id="SSF56112">
    <property type="entry name" value="Protein kinase-like (PK-like)"/>
    <property type="match status" value="1"/>
</dbReference>
<dbReference type="InterPro" id="IPR000719">
    <property type="entry name" value="Prot_kinase_dom"/>
</dbReference>
<gene>
    <name evidence="10" type="ORF">QRX50_37740</name>
</gene>
<dbReference type="GO" id="GO:0005524">
    <property type="term" value="F:ATP binding"/>
    <property type="evidence" value="ECO:0007669"/>
    <property type="project" value="UniProtKB-UniRule"/>
</dbReference>
<evidence type="ECO:0000256" key="6">
    <source>
        <dbReference type="ARBA" id="ARBA00022840"/>
    </source>
</evidence>
<organism evidence="10 11">
    <name type="scientific">Amycolatopsis carbonis</name>
    <dbReference type="NCBI Taxonomy" id="715471"/>
    <lineage>
        <taxon>Bacteria</taxon>
        <taxon>Bacillati</taxon>
        <taxon>Actinomycetota</taxon>
        <taxon>Actinomycetes</taxon>
        <taxon>Pseudonocardiales</taxon>
        <taxon>Pseudonocardiaceae</taxon>
        <taxon>Amycolatopsis</taxon>
    </lineage>
</organism>
<evidence type="ECO:0000259" key="9">
    <source>
        <dbReference type="PROSITE" id="PS50011"/>
    </source>
</evidence>
<dbReference type="Proteomes" id="UP001236014">
    <property type="component" value="Chromosome"/>
</dbReference>
<evidence type="ECO:0000256" key="7">
    <source>
        <dbReference type="PROSITE-ProRule" id="PRU10141"/>
    </source>
</evidence>
<keyword evidence="5 10" id="KW-0418">Kinase</keyword>
<dbReference type="PROSITE" id="PS00107">
    <property type="entry name" value="PROTEIN_KINASE_ATP"/>
    <property type="match status" value="1"/>
</dbReference>
<evidence type="ECO:0000256" key="4">
    <source>
        <dbReference type="ARBA" id="ARBA00022741"/>
    </source>
</evidence>
<accession>A0A9Y2ICP2</accession>
<evidence type="ECO:0000313" key="11">
    <source>
        <dbReference type="Proteomes" id="UP001236014"/>
    </source>
</evidence>
<keyword evidence="11" id="KW-1185">Reference proteome</keyword>
<dbReference type="PANTHER" id="PTHR43289">
    <property type="entry name" value="MITOGEN-ACTIVATED PROTEIN KINASE KINASE KINASE 20-RELATED"/>
    <property type="match status" value="1"/>
</dbReference>
<dbReference type="Pfam" id="PF00069">
    <property type="entry name" value="Pkinase"/>
    <property type="match status" value="1"/>
</dbReference>
<dbReference type="RefSeq" id="WP_285967846.1">
    <property type="nucleotide sequence ID" value="NZ_CP127294.1"/>
</dbReference>
<evidence type="ECO:0000313" key="10">
    <source>
        <dbReference type="EMBL" id="WIX77104.1"/>
    </source>
</evidence>
<protein>
    <recommendedName>
        <fullName evidence="1">non-specific serine/threonine protein kinase</fullName>
        <ecNumber evidence="1">2.7.11.1</ecNumber>
    </recommendedName>
</protein>
<evidence type="ECO:0000256" key="3">
    <source>
        <dbReference type="ARBA" id="ARBA00022679"/>
    </source>
</evidence>
<dbReference type="PROSITE" id="PS00108">
    <property type="entry name" value="PROTEIN_KINASE_ST"/>
    <property type="match status" value="1"/>
</dbReference>
<dbReference type="AlphaFoldDB" id="A0A9Y2ICP2"/>
<proteinExistence type="predicted"/>
<dbReference type="InterPro" id="IPR008271">
    <property type="entry name" value="Ser/Thr_kinase_AS"/>
</dbReference>
<dbReference type="CDD" id="cd14014">
    <property type="entry name" value="STKc_PknB_like"/>
    <property type="match status" value="1"/>
</dbReference>
<feature type="domain" description="Protein kinase" evidence="9">
    <location>
        <begin position="10"/>
        <end position="259"/>
    </location>
</feature>
<dbReference type="PROSITE" id="PS50011">
    <property type="entry name" value="PROTEIN_KINASE_DOM"/>
    <property type="match status" value="1"/>
</dbReference>
<feature type="region of interest" description="Disordered" evidence="8">
    <location>
        <begin position="509"/>
        <end position="528"/>
    </location>
</feature>
<dbReference type="InterPro" id="IPR017441">
    <property type="entry name" value="Protein_kinase_ATP_BS"/>
</dbReference>
<dbReference type="EC" id="2.7.11.1" evidence="1"/>
<evidence type="ECO:0000256" key="1">
    <source>
        <dbReference type="ARBA" id="ARBA00012513"/>
    </source>
</evidence>
<dbReference type="KEGG" id="acab:QRX50_37740"/>
<dbReference type="Gene3D" id="1.10.510.10">
    <property type="entry name" value="Transferase(Phosphotransferase) domain 1"/>
    <property type="match status" value="1"/>
</dbReference>
<evidence type="ECO:0000256" key="5">
    <source>
        <dbReference type="ARBA" id="ARBA00022777"/>
    </source>
</evidence>
<evidence type="ECO:0000256" key="8">
    <source>
        <dbReference type="SAM" id="MobiDB-lite"/>
    </source>
</evidence>
<keyword evidence="2" id="KW-0723">Serine/threonine-protein kinase</keyword>
<dbReference type="InterPro" id="IPR011009">
    <property type="entry name" value="Kinase-like_dom_sf"/>
</dbReference>
<dbReference type="EMBL" id="CP127294">
    <property type="protein sequence ID" value="WIX77104.1"/>
    <property type="molecule type" value="Genomic_DNA"/>
</dbReference>
<keyword evidence="3" id="KW-0808">Transferase</keyword>
<name>A0A9Y2ICP2_9PSEU</name>
<sequence>MSDTWRVPGFTEVDVLGIGGFGRVVLAKHEASGRMAAIKYLRAEYLADAGIADGFRREAWLLSGVRSPHVVRLFDFVETPDGAALVMEAVPGVSLRALLAAENVLVPESALAILKGSLLGLADAHAAGVVHRDYKPGNVLVSREGESKLVDFGLATLDGHNGLTAGSPSYMAPEQWSGQPGVPATDVYAATCVFYQCVTGQMPFRADTTEGLRSLHQAAPVPVDAVPEALRPLIARGMAKDPAWRPATADAFVTELEAVARKAYGKNWEKRGWKRLATSAAALTALTPLALLATAGTAAAPIGAGAGAVAGGVGGGVPATGTGAGATAVIAGKIAAAVLIVGALVAGGMAIFGNHDDPPAQAAALTVSLQTTSGRDQALPVTYDLQFPQVSGGPDPAVRQRINDALRAPVDKRLKAIRDGVSDYRDRFQEAGDTAAAHTTARILLQTPRLLSVRYQHDLDSSVLSHPTWRFPETTTVDLGTGQTLGPREVFRPEVLTAAGMQTLTQRLEPHTKYGFRREPAVGEEGRKVDIDAANSTAGGDHVPGADFGFTETGVQFEILWYELGATTADGQETVTVPYGEVGDLIQPKFLATLGKAAPASPPPSTSLSPTPSTPTATSTPSVPSTGQSAEGPTYTNPRFGFTALISESYLATPYTPPNGDGMTFTNSDADATLTVWGANSNQSAAQALAGAVAAVEAGGGRVTYQKVEGDRYSVSGYEDDGKIFYERGFTGSASMAALRWVYPREDKDQFDGLVSSTLEGFRPGDLSRPH</sequence>
<evidence type="ECO:0000256" key="2">
    <source>
        <dbReference type="ARBA" id="ARBA00022527"/>
    </source>
</evidence>
<feature type="region of interest" description="Disordered" evidence="8">
    <location>
        <begin position="596"/>
        <end position="634"/>
    </location>
</feature>